<protein>
    <submittedName>
        <fullName evidence="5">Mutator protein MutT</fullName>
    </submittedName>
</protein>
<dbReference type="SUPFAM" id="SSF55811">
    <property type="entry name" value="Nudix"/>
    <property type="match status" value="1"/>
</dbReference>
<dbReference type="Proteomes" id="UP000245634">
    <property type="component" value="Unassembled WGS sequence"/>
</dbReference>
<dbReference type="PANTHER" id="PTHR43046:SF14">
    <property type="entry name" value="MUTT_NUDIX FAMILY PROTEIN"/>
    <property type="match status" value="1"/>
</dbReference>
<reference evidence="5 6" key="1">
    <citation type="submission" date="2018-05" db="EMBL/GenBank/DDBJ databases">
        <title>Genomic Encyclopedia of Type Strains, Phase IV (KMG-IV): sequencing the most valuable type-strain genomes for metagenomic binning, comparative biology and taxonomic classification.</title>
        <authorList>
            <person name="Goeker M."/>
        </authorList>
    </citation>
    <scope>NUCLEOTIDE SEQUENCE [LARGE SCALE GENOMIC DNA]</scope>
    <source>
        <strain evidence="5 6">DSM 18773</strain>
    </source>
</reference>
<evidence type="ECO:0000256" key="2">
    <source>
        <dbReference type="ARBA" id="ARBA00022801"/>
    </source>
</evidence>
<dbReference type="PRINTS" id="PR00502">
    <property type="entry name" value="NUDIXFAMILY"/>
</dbReference>
<dbReference type="Pfam" id="PF00293">
    <property type="entry name" value="NUDIX"/>
    <property type="match status" value="1"/>
</dbReference>
<dbReference type="OrthoDB" id="9804442at2"/>
<dbReference type="InterPro" id="IPR020084">
    <property type="entry name" value="NUDIX_hydrolase_CS"/>
</dbReference>
<dbReference type="AlphaFoldDB" id="A0A316DSU7"/>
<evidence type="ECO:0000256" key="1">
    <source>
        <dbReference type="ARBA" id="ARBA00001946"/>
    </source>
</evidence>
<comment type="similarity">
    <text evidence="3">Belongs to the Nudix hydrolase family.</text>
</comment>
<dbReference type="GO" id="GO:0016787">
    <property type="term" value="F:hydrolase activity"/>
    <property type="evidence" value="ECO:0007669"/>
    <property type="project" value="UniProtKB-KW"/>
</dbReference>
<name>A0A316DSU7_9BACL</name>
<evidence type="ECO:0000256" key="3">
    <source>
        <dbReference type="RuleBase" id="RU003476"/>
    </source>
</evidence>
<dbReference type="Gene3D" id="3.90.79.10">
    <property type="entry name" value="Nucleoside Triphosphate Pyrophosphohydrolase"/>
    <property type="match status" value="1"/>
</dbReference>
<sequence length="137" mass="15461">MTTSTQQPILPRIGVGAVILDDDRRILLVLRNRHPEAGTWSIPGGKVEPYETLEQAVIREIKEEVNLDVEIDRLLCTAETVSPETEEHWVSILYVVRIVGGTVQNREPDALRDVQWFSLDALPENLACFTVPVFEVL</sequence>
<accession>A0A316DSU7</accession>
<proteinExistence type="inferred from homology"/>
<comment type="cofactor">
    <cofactor evidence="1">
        <name>Mg(2+)</name>
        <dbReference type="ChEBI" id="CHEBI:18420"/>
    </cofactor>
</comment>
<evidence type="ECO:0000313" key="6">
    <source>
        <dbReference type="Proteomes" id="UP000245634"/>
    </source>
</evidence>
<evidence type="ECO:0000259" key="4">
    <source>
        <dbReference type="PROSITE" id="PS51462"/>
    </source>
</evidence>
<gene>
    <name evidence="5" type="ORF">C7459_11333</name>
</gene>
<organism evidence="5 6">
    <name type="scientific">Tumebacillus permanentifrigoris</name>
    <dbReference type="NCBI Taxonomy" id="378543"/>
    <lineage>
        <taxon>Bacteria</taxon>
        <taxon>Bacillati</taxon>
        <taxon>Bacillota</taxon>
        <taxon>Bacilli</taxon>
        <taxon>Bacillales</taxon>
        <taxon>Alicyclobacillaceae</taxon>
        <taxon>Tumebacillus</taxon>
    </lineage>
</organism>
<dbReference type="PANTHER" id="PTHR43046">
    <property type="entry name" value="GDP-MANNOSE MANNOSYL HYDROLASE"/>
    <property type="match status" value="1"/>
</dbReference>
<dbReference type="RefSeq" id="WP_109690110.1">
    <property type="nucleotide sequence ID" value="NZ_QGGL01000013.1"/>
</dbReference>
<comment type="caution">
    <text evidence="5">The sequence shown here is derived from an EMBL/GenBank/DDBJ whole genome shotgun (WGS) entry which is preliminary data.</text>
</comment>
<dbReference type="EMBL" id="QGGL01000013">
    <property type="protein sequence ID" value="PWK09599.1"/>
    <property type="molecule type" value="Genomic_DNA"/>
</dbReference>
<keyword evidence="6" id="KW-1185">Reference proteome</keyword>
<dbReference type="PROSITE" id="PS00893">
    <property type="entry name" value="NUDIX_BOX"/>
    <property type="match status" value="1"/>
</dbReference>
<dbReference type="InterPro" id="IPR020476">
    <property type="entry name" value="Nudix_hydrolase"/>
</dbReference>
<dbReference type="InterPro" id="IPR000086">
    <property type="entry name" value="NUDIX_hydrolase_dom"/>
</dbReference>
<feature type="domain" description="Nudix hydrolase" evidence="4">
    <location>
        <begin position="10"/>
        <end position="137"/>
    </location>
</feature>
<keyword evidence="2 3" id="KW-0378">Hydrolase</keyword>
<evidence type="ECO:0000313" key="5">
    <source>
        <dbReference type="EMBL" id="PWK09599.1"/>
    </source>
</evidence>
<dbReference type="InterPro" id="IPR015797">
    <property type="entry name" value="NUDIX_hydrolase-like_dom_sf"/>
</dbReference>
<dbReference type="PROSITE" id="PS51462">
    <property type="entry name" value="NUDIX"/>
    <property type="match status" value="1"/>
</dbReference>